<proteinExistence type="predicted"/>
<protein>
    <recommendedName>
        <fullName evidence="2">SpoVT-AbrB domain-containing protein</fullName>
    </recommendedName>
</protein>
<reference evidence="4 5" key="1">
    <citation type="journal article" date="2015" name="Genome Biol. Evol.">
        <title>Distinctive Genome Reduction Rates Revealed by Genomic Analyses of Two Coxiella-Like Endosymbionts in Ticks.</title>
        <authorList>
            <person name="Gottlieb Y."/>
            <person name="Lalzar I."/>
            <person name="Klasson L."/>
        </authorList>
    </citation>
    <scope>NUCLEOTIDE SEQUENCE [LARGE SCALE GENOMIC DNA]</scope>
    <source>
        <strain evidence="4 5">CRt</strain>
    </source>
</reference>
<feature type="domain" description="SpoVT-AbrB" evidence="2">
    <location>
        <begin position="5"/>
        <end position="50"/>
    </location>
</feature>
<dbReference type="NCBIfam" id="TIGR01439">
    <property type="entry name" value="lp_hng_hel_AbrB"/>
    <property type="match status" value="1"/>
</dbReference>
<dbReference type="EMBL" id="CP011126">
    <property type="protein sequence ID" value="AKQ33453.1"/>
    <property type="molecule type" value="Genomic_DNA"/>
</dbReference>
<evidence type="ECO:0000256" key="1">
    <source>
        <dbReference type="PROSITE-ProRule" id="PRU01076"/>
    </source>
</evidence>
<dbReference type="SMART" id="SM00966">
    <property type="entry name" value="SpoVT_AbrB"/>
    <property type="match status" value="1"/>
</dbReference>
<gene>
    <name evidence="3" type="ORF">CleRT_05500</name>
    <name evidence="4" type="ORF">CleRT_06940</name>
</gene>
<dbReference type="Gene3D" id="2.10.260.10">
    <property type="match status" value="1"/>
</dbReference>
<keyword evidence="5" id="KW-1185">Reference proteome</keyword>
<dbReference type="InterPro" id="IPR037914">
    <property type="entry name" value="SpoVT-AbrB_sf"/>
</dbReference>
<dbReference type="SUPFAM" id="SSF89447">
    <property type="entry name" value="AbrB/MazE/MraZ-like"/>
    <property type="match status" value="1"/>
</dbReference>
<evidence type="ECO:0000313" key="5">
    <source>
        <dbReference type="Proteomes" id="UP000063965"/>
    </source>
</evidence>
<dbReference type="InterPro" id="IPR007159">
    <property type="entry name" value="SpoVT-AbrB_dom"/>
</dbReference>
<accession>A0ABM5UU04</accession>
<evidence type="ECO:0000313" key="4">
    <source>
        <dbReference type="EMBL" id="AKQ33540.1"/>
    </source>
</evidence>
<dbReference type="PROSITE" id="PS51740">
    <property type="entry name" value="SPOVT_ABRB"/>
    <property type="match status" value="1"/>
</dbReference>
<dbReference type="Pfam" id="PF04014">
    <property type="entry name" value="MazE_antitoxin"/>
    <property type="match status" value="1"/>
</dbReference>
<keyword evidence="1" id="KW-0238">DNA-binding</keyword>
<evidence type="ECO:0000259" key="2">
    <source>
        <dbReference type="PROSITE" id="PS51740"/>
    </source>
</evidence>
<name>A0ABM5UU04_9COXI</name>
<sequence length="65" mass="7238">MSRQLATTKMSSRGQIVIPEEIREQLGLETGTKFVVIAENDTVVLKTITPPSKKELKALLSKVRK</sequence>
<dbReference type="EMBL" id="CP011126">
    <property type="protein sequence ID" value="AKQ33540.1"/>
    <property type="molecule type" value="Genomic_DNA"/>
</dbReference>
<dbReference type="Proteomes" id="UP000063965">
    <property type="component" value="Chromosome"/>
</dbReference>
<organism evidence="4 5">
    <name type="scientific">Candidatus Coxiella mudrowiae</name>
    <dbReference type="NCBI Taxonomy" id="2054173"/>
    <lineage>
        <taxon>Bacteria</taxon>
        <taxon>Pseudomonadati</taxon>
        <taxon>Pseudomonadota</taxon>
        <taxon>Gammaproteobacteria</taxon>
        <taxon>Legionellales</taxon>
        <taxon>Coxiellaceae</taxon>
        <taxon>Coxiella</taxon>
    </lineage>
</organism>
<evidence type="ECO:0000313" key="3">
    <source>
        <dbReference type="EMBL" id="AKQ33453.1"/>
    </source>
</evidence>